<sequence length="109" mass="11868">MFCWLSCSRCHTMSTLSGILVYPTSRFAQPYAEPSHRQPPLAAKQTLFHQACLSSSAYSDASTPMSITCFMAFFMMQIGPATGNVTRASIAVAMPALYLHALARDPTPC</sequence>
<name>A0LAN6_MAGMM</name>
<evidence type="ECO:0000313" key="1">
    <source>
        <dbReference type="EMBL" id="ABK45029.1"/>
    </source>
</evidence>
<reference evidence="1 2" key="2">
    <citation type="journal article" date="2012" name="Int. J. Syst. Evol. Microbiol.">
        <title>Magnetococcus marinus gen. nov., sp. nov., a marine, magnetotactic bacterium that represents a novel lineage (Magnetococcaceae fam. nov.; Magnetococcales ord. nov.) at the base of the Alphaproteobacteria.</title>
        <authorList>
            <person name="Bazylinski D.A."/>
            <person name="Williams T.J."/>
            <person name="Lefevre C.T."/>
            <person name="Berg R.J."/>
            <person name="Zhang C.L."/>
            <person name="Bowser S.S."/>
            <person name="Dean A.J."/>
            <person name="Beveridge T.J."/>
        </authorList>
    </citation>
    <scope>NUCLEOTIDE SEQUENCE [LARGE SCALE GENOMIC DNA]</scope>
    <source>
        <strain evidence="2">ATCC BAA-1437 / JCM 17883 / MC-1</strain>
    </source>
</reference>
<dbReference type="EMBL" id="CP000471">
    <property type="protein sequence ID" value="ABK45029.1"/>
    <property type="molecule type" value="Genomic_DNA"/>
</dbReference>
<keyword evidence="2" id="KW-1185">Reference proteome</keyword>
<dbReference type="HOGENOM" id="CLU_2180650_0_0_5"/>
<gene>
    <name evidence="1" type="ordered locus">Mmc1_2529</name>
</gene>
<reference evidence="2" key="1">
    <citation type="journal article" date="2009" name="Appl. Environ. Microbiol.">
        <title>Complete genome sequence of the chemolithoautotrophic marine magnetotactic coccus strain MC-1.</title>
        <authorList>
            <person name="Schubbe S."/>
            <person name="Williams T.J."/>
            <person name="Xie G."/>
            <person name="Kiss H.E."/>
            <person name="Brettin T.S."/>
            <person name="Martinez D."/>
            <person name="Ross C.A."/>
            <person name="Schuler D."/>
            <person name="Cox B.L."/>
            <person name="Nealson K.H."/>
            <person name="Bazylinski D.A."/>
        </authorList>
    </citation>
    <scope>NUCLEOTIDE SEQUENCE [LARGE SCALE GENOMIC DNA]</scope>
    <source>
        <strain evidence="2">ATCC BAA-1437 / JCM 17883 / MC-1</strain>
    </source>
</reference>
<dbReference type="STRING" id="156889.Mmc1_2529"/>
<dbReference type="KEGG" id="mgm:Mmc1_2529"/>
<organism evidence="1 2">
    <name type="scientific">Magnetococcus marinus (strain ATCC BAA-1437 / JCM 17883 / MC-1)</name>
    <dbReference type="NCBI Taxonomy" id="156889"/>
    <lineage>
        <taxon>Bacteria</taxon>
        <taxon>Pseudomonadati</taxon>
        <taxon>Pseudomonadota</taxon>
        <taxon>Magnetococcia</taxon>
        <taxon>Magnetococcales</taxon>
        <taxon>Magnetococcaceae</taxon>
        <taxon>Magnetococcus</taxon>
    </lineage>
</organism>
<evidence type="ECO:0000313" key="2">
    <source>
        <dbReference type="Proteomes" id="UP000002586"/>
    </source>
</evidence>
<accession>A0LAN6</accession>
<dbReference type="AlphaFoldDB" id="A0LAN6"/>
<dbReference type="Proteomes" id="UP000002586">
    <property type="component" value="Chromosome"/>
</dbReference>
<protein>
    <submittedName>
        <fullName evidence="1">Uncharacterized protein</fullName>
    </submittedName>
</protein>
<proteinExistence type="predicted"/>